<comment type="catalytic activity">
    <reaction evidence="10">
        <text>serotonin + (9Z)-octadecenoyl-CoA = N-(9Z-octadecenoyl)-serotonin + CoA + H(+)</text>
        <dbReference type="Rhea" id="RHEA:51392"/>
        <dbReference type="ChEBI" id="CHEBI:15378"/>
        <dbReference type="ChEBI" id="CHEBI:57287"/>
        <dbReference type="ChEBI" id="CHEBI:57387"/>
        <dbReference type="ChEBI" id="CHEBI:134064"/>
        <dbReference type="ChEBI" id="CHEBI:350546"/>
    </reaction>
    <physiologicalReaction direction="left-to-right" evidence="10">
        <dbReference type="Rhea" id="RHEA:51393"/>
    </physiologicalReaction>
</comment>
<dbReference type="EMBL" id="JASPKZ010007696">
    <property type="protein sequence ID" value="KAJ9582976.1"/>
    <property type="molecule type" value="Genomic_DNA"/>
</dbReference>
<evidence type="ECO:0000256" key="8">
    <source>
        <dbReference type="ARBA" id="ARBA00051284"/>
    </source>
</evidence>
<comment type="catalytic activity">
    <reaction evidence="12">
        <text>dopamine + hexadecanoyl-CoA = N-hexadecanoyl-dopamine + CoA + H(+)</text>
        <dbReference type="Rhea" id="RHEA:51376"/>
        <dbReference type="ChEBI" id="CHEBI:15378"/>
        <dbReference type="ChEBI" id="CHEBI:57287"/>
        <dbReference type="ChEBI" id="CHEBI:57379"/>
        <dbReference type="ChEBI" id="CHEBI:59905"/>
        <dbReference type="ChEBI" id="CHEBI:134058"/>
    </reaction>
    <physiologicalReaction direction="left-to-right" evidence="12">
        <dbReference type="Rhea" id="RHEA:51377"/>
    </physiologicalReaction>
</comment>
<comment type="caution">
    <text evidence="15">The sequence shown here is derived from an EMBL/GenBank/DDBJ whole genome shotgun (WGS) entry which is preliminary data.</text>
</comment>
<comment type="catalytic activity">
    <reaction evidence="11">
        <text>serotonin + hexadecanoyl-CoA = N-hexadecanoyl-serotonin + CoA + H(+)</text>
        <dbReference type="Rhea" id="RHEA:51384"/>
        <dbReference type="ChEBI" id="CHEBI:15378"/>
        <dbReference type="ChEBI" id="CHEBI:57287"/>
        <dbReference type="ChEBI" id="CHEBI:57379"/>
        <dbReference type="ChEBI" id="CHEBI:134059"/>
        <dbReference type="ChEBI" id="CHEBI:350546"/>
    </reaction>
    <physiologicalReaction direction="left-to-right" evidence="11">
        <dbReference type="Rhea" id="RHEA:51385"/>
    </physiologicalReaction>
</comment>
<dbReference type="EC" id="2.3.1.87" evidence="5"/>
<organism evidence="15 16">
    <name type="scientific">Diploptera punctata</name>
    <name type="common">Pacific beetle cockroach</name>
    <dbReference type="NCBI Taxonomy" id="6984"/>
    <lineage>
        <taxon>Eukaryota</taxon>
        <taxon>Metazoa</taxon>
        <taxon>Ecdysozoa</taxon>
        <taxon>Arthropoda</taxon>
        <taxon>Hexapoda</taxon>
        <taxon>Insecta</taxon>
        <taxon>Pterygota</taxon>
        <taxon>Neoptera</taxon>
        <taxon>Polyneoptera</taxon>
        <taxon>Dictyoptera</taxon>
        <taxon>Blattodea</taxon>
        <taxon>Blaberoidea</taxon>
        <taxon>Blaberidae</taxon>
        <taxon>Diplopterinae</taxon>
        <taxon>Diploptera</taxon>
    </lineage>
</organism>
<evidence type="ECO:0000256" key="12">
    <source>
        <dbReference type="ARBA" id="ARBA00052335"/>
    </source>
</evidence>
<comment type="catalytic activity">
    <reaction evidence="6">
        <text>dopamine + (9Z)-octadecenoyl-CoA = N-(9Z-octadecanoyl)-dopamine + CoA + H(+)</text>
        <dbReference type="Rhea" id="RHEA:51380"/>
        <dbReference type="ChEBI" id="CHEBI:15378"/>
        <dbReference type="ChEBI" id="CHEBI:31883"/>
        <dbReference type="ChEBI" id="CHEBI:57287"/>
        <dbReference type="ChEBI" id="CHEBI:57387"/>
        <dbReference type="ChEBI" id="CHEBI:59905"/>
    </reaction>
    <physiologicalReaction direction="left-to-right" evidence="6">
        <dbReference type="Rhea" id="RHEA:51381"/>
    </physiologicalReaction>
</comment>
<dbReference type="Gene3D" id="3.40.630.30">
    <property type="match status" value="1"/>
</dbReference>
<dbReference type="InterPro" id="IPR000182">
    <property type="entry name" value="GNAT_dom"/>
</dbReference>
<dbReference type="AlphaFoldDB" id="A0AAD7ZMB5"/>
<evidence type="ECO:0000313" key="15">
    <source>
        <dbReference type="EMBL" id="KAJ9582976.1"/>
    </source>
</evidence>
<accession>A0AAD7ZMB5</accession>
<dbReference type="FunFam" id="3.40.630.30:FF:000046">
    <property type="entry name" value="Dopamine N-acetyltransferase"/>
    <property type="match status" value="1"/>
</dbReference>
<feature type="domain" description="N-acetyltransferase" evidence="14">
    <location>
        <begin position="123"/>
        <end position="162"/>
    </location>
</feature>
<comment type="catalytic activity">
    <reaction evidence="13">
        <text>serotonin + acetyl-CoA = N-acetylserotonin + CoA + H(+)</text>
        <dbReference type="Rhea" id="RHEA:25217"/>
        <dbReference type="ChEBI" id="CHEBI:15378"/>
        <dbReference type="ChEBI" id="CHEBI:17697"/>
        <dbReference type="ChEBI" id="CHEBI:57287"/>
        <dbReference type="ChEBI" id="CHEBI:57288"/>
        <dbReference type="ChEBI" id="CHEBI:350546"/>
        <dbReference type="EC" id="2.3.1.87"/>
    </reaction>
    <physiologicalReaction direction="left-to-right" evidence="13">
        <dbReference type="Rhea" id="RHEA:25218"/>
    </physiologicalReaction>
</comment>
<protein>
    <recommendedName>
        <fullName evidence="5">aralkylamine N-acetyltransferase</fullName>
        <ecNumber evidence="5">2.3.1.87</ecNumber>
    </recommendedName>
</protein>
<gene>
    <name evidence="15" type="ORF">L9F63_022680</name>
</gene>
<evidence type="ECO:0000313" key="16">
    <source>
        <dbReference type="Proteomes" id="UP001233999"/>
    </source>
</evidence>
<dbReference type="PANTHER" id="PTHR20905:SF1">
    <property type="entry name" value="AT07410P-RELATED"/>
    <property type="match status" value="1"/>
</dbReference>
<dbReference type="GO" id="GO:0004059">
    <property type="term" value="F:aralkylamine N-acetyltransferase activity"/>
    <property type="evidence" value="ECO:0007669"/>
    <property type="project" value="UniProtKB-EC"/>
</dbReference>
<dbReference type="PANTHER" id="PTHR20905">
    <property type="entry name" value="N-ACETYLTRANSFERASE-RELATED"/>
    <property type="match status" value="1"/>
</dbReference>
<evidence type="ECO:0000256" key="13">
    <source>
        <dbReference type="ARBA" id="ARBA00052491"/>
    </source>
</evidence>
<dbReference type="Proteomes" id="UP001233999">
    <property type="component" value="Unassembled WGS sequence"/>
</dbReference>
<evidence type="ECO:0000259" key="14">
    <source>
        <dbReference type="Pfam" id="PF00583"/>
    </source>
</evidence>
<comment type="pathway">
    <text evidence="3">Aromatic compound metabolism; melatonin biosynthesis; melatonin from serotonin: step 1/2.</text>
</comment>
<dbReference type="CDD" id="cd04301">
    <property type="entry name" value="NAT_SF"/>
    <property type="match status" value="1"/>
</dbReference>
<dbReference type="SUPFAM" id="SSF55729">
    <property type="entry name" value="Acyl-CoA N-acyltransferases (Nat)"/>
    <property type="match status" value="1"/>
</dbReference>
<evidence type="ECO:0000256" key="10">
    <source>
        <dbReference type="ARBA" id="ARBA00051823"/>
    </source>
</evidence>
<evidence type="ECO:0000256" key="6">
    <source>
        <dbReference type="ARBA" id="ARBA00050189"/>
    </source>
</evidence>
<evidence type="ECO:0000256" key="11">
    <source>
        <dbReference type="ARBA" id="ARBA00052178"/>
    </source>
</evidence>
<evidence type="ECO:0000256" key="1">
    <source>
        <dbReference type="ARBA" id="ARBA00022679"/>
    </source>
</evidence>
<evidence type="ECO:0000256" key="5">
    <source>
        <dbReference type="ARBA" id="ARBA00039114"/>
    </source>
</evidence>
<evidence type="ECO:0000256" key="9">
    <source>
        <dbReference type="ARBA" id="ARBA00051711"/>
    </source>
</evidence>
<keyword evidence="1" id="KW-0808">Transferase</keyword>
<comment type="catalytic activity">
    <reaction evidence="9">
        <text>dopamine + acetyl-CoA = N-acetyldopamine + CoA + H(+)</text>
        <dbReference type="Rhea" id="RHEA:51388"/>
        <dbReference type="ChEBI" id="CHEBI:15378"/>
        <dbReference type="ChEBI" id="CHEBI:57287"/>
        <dbReference type="ChEBI" id="CHEBI:57288"/>
        <dbReference type="ChEBI" id="CHEBI:59905"/>
        <dbReference type="ChEBI" id="CHEBI:125678"/>
    </reaction>
    <physiologicalReaction direction="left-to-right" evidence="9">
        <dbReference type="Rhea" id="RHEA:51389"/>
    </physiologicalReaction>
</comment>
<proteinExistence type="inferred from homology"/>
<evidence type="ECO:0000256" key="4">
    <source>
        <dbReference type="ARBA" id="ARBA00038182"/>
    </source>
</evidence>
<dbReference type="InterPro" id="IPR016181">
    <property type="entry name" value="Acyl_CoA_acyltransferase"/>
</dbReference>
<name>A0AAD7ZMB5_DIPPU</name>
<keyword evidence="16" id="KW-1185">Reference proteome</keyword>
<evidence type="ECO:0000256" key="2">
    <source>
        <dbReference type="ARBA" id="ARBA00023315"/>
    </source>
</evidence>
<keyword evidence="2" id="KW-0012">Acyltransferase</keyword>
<comment type="similarity">
    <text evidence="4">Belongs to the acetyltransferase family. AANAT subfamily.</text>
</comment>
<evidence type="ECO:0000256" key="3">
    <source>
        <dbReference type="ARBA" id="ARBA00037926"/>
    </source>
</evidence>
<evidence type="ECO:0000256" key="7">
    <source>
        <dbReference type="ARBA" id="ARBA00050849"/>
    </source>
</evidence>
<dbReference type="Pfam" id="PF00583">
    <property type="entry name" value="Acetyltransf_1"/>
    <property type="match status" value="1"/>
</dbReference>
<comment type="catalytic activity">
    <reaction evidence="7">
        <text>serotonin + octadecanoyl-CoA = N-octadecanoyl-serotonin + CoA + H(+)</text>
        <dbReference type="Rhea" id="RHEA:51400"/>
        <dbReference type="ChEBI" id="CHEBI:15378"/>
        <dbReference type="ChEBI" id="CHEBI:57287"/>
        <dbReference type="ChEBI" id="CHEBI:57394"/>
        <dbReference type="ChEBI" id="CHEBI:134065"/>
        <dbReference type="ChEBI" id="CHEBI:350546"/>
    </reaction>
    <physiologicalReaction direction="left-to-right" evidence="7">
        <dbReference type="Rhea" id="RHEA:51401"/>
    </physiologicalReaction>
</comment>
<reference evidence="15" key="2">
    <citation type="submission" date="2023-05" db="EMBL/GenBank/DDBJ databases">
        <authorList>
            <person name="Fouks B."/>
        </authorList>
    </citation>
    <scope>NUCLEOTIDE SEQUENCE</scope>
    <source>
        <strain evidence="15">Stay&amp;Tobe</strain>
        <tissue evidence="15">Testes</tissue>
    </source>
</reference>
<reference evidence="15" key="1">
    <citation type="journal article" date="2023" name="IScience">
        <title>Live-bearing cockroach genome reveals convergent evolutionary mechanisms linked to viviparity in insects and beyond.</title>
        <authorList>
            <person name="Fouks B."/>
            <person name="Harrison M.C."/>
            <person name="Mikhailova A.A."/>
            <person name="Marchal E."/>
            <person name="English S."/>
            <person name="Carruthers M."/>
            <person name="Jennings E.C."/>
            <person name="Chiamaka E.L."/>
            <person name="Frigard R.A."/>
            <person name="Pippel M."/>
            <person name="Attardo G.M."/>
            <person name="Benoit J.B."/>
            <person name="Bornberg-Bauer E."/>
            <person name="Tobe S.S."/>
        </authorList>
    </citation>
    <scope>NUCLEOTIDE SEQUENCE</scope>
    <source>
        <strain evidence="15">Stay&amp;Tobe</strain>
    </source>
</reference>
<sequence>MDEEYDIVPATEGDTERIAEFLRQTFFKYEPMNIGFKAPPNRPTEAMLFLKYLKEGTSLIAITKSGLMIGLVINEARTKTSEARIPRARGLEVFHESYTKIANFVDRVENSADLWKITGVETALFLTILAVDPIASGRGIGKKLVKKSIEVAKSKGFPSLWIMCSSHYSAKICRSLGMQCVYRLPYKDNKNEAGEPEFLPPAPHTEANIFVMKIAKDG</sequence>
<comment type="catalytic activity">
    <reaction evidence="8">
        <text>serotonin + (5Z,8Z,11Z,14Z)-eicosatetraenoyl-CoA = N-[(5Z,8Z,11Z,14Z)-eicosatetraenoyl]-serotonin + CoA + H(+)</text>
        <dbReference type="Rhea" id="RHEA:51396"/>
        <dbReference type="ChEBI" id="CHEBI:15378"/>
        <dbReference type="ChEBI" id="CHEBI:57287"/>
        <dbReference type="ChEBI" id="CHEBI:57368"/>
        <dbReference type="ChEBI" id="CHEBI:132255"/>
        <dbReference type="ChEBI" id="CHEBI:350546"/>
    </reaction>
    <physiologicalReaction direction="left-to-right" evidence="8">
        <dbReference type="Rhea" id="RHEA:51397"/>
    </physiologicalReaction>
</comment>